<dbReference type="EMBL" id="LJIJ01000916">
    <property type="protein sequence ID" value="ODM93777.1"/>
    <property type="molecule type" value="Genomic_DNA"/>
</dbReference>
<gene>
    <name evidence="1" type="ORF">Ocin01_12905</name>
</gene>
<accession>A0A1D2ML70</accession>
<protein>
    <submittedName>
        <fullName evidence="1">Uncharacterized protein</fullName>
    </submittedName>
</protein>
<keyword evidence="2" id="KW-1185">Reference proteome</keyword>
<evidence type="ECO:0000313" key="1">
    <source>
        <dbReference type="EMBL" id="ODM93777.1"/>
    </source>
</evidence>
<feature type="non-terminal residue" evidence="1">
    <location>
        <position position="1"/>
    </location>
</feature>
<dbReference type="AlphaFoldDB" id="A0A1D2ML70"/>
<organism evidence="1 2">
    <name type="scientific">Orchesella cincta</name>
    <name type="common">Springtail</name>
    <name type="synonym">Podura cincta</name>
    <dbReference type="NCBI Taxonomy" id="48709"/>
    <lineage>
        <taxon>Eukaryota</taxon>
        <taxon>Metazoa</taxon>
        <taxon>Ecdysozoa</taxon>
        <taxon>Arthropoda</taxon>
        <taxon>Hexapoda</taxon>
        <taxon>Collembola</taxon>
        <taxon>Entomobryomorpha</taxon>
        <taxon>Entomobryoidea</taxon>
        <taxon>Orchesellidae</taxon>
        <taxon>Orchesellinae</taxon>
        <taxon>Orchesella</taxon>
    </lineage>
</organism>
<sequence>GRPSINRTSGWTSYQHGCGVDLPMSQVVAGDRGRSVISKGTTHGSSSAHAKSSRLPTGPRFIVNYARLRDQEQPHVAVIVRVWNALAWALFDSQLLEFLRRWLSFFNWVFHSNSARERRGQQVEKTMLLQKHPIAVDQTEPKLNAFQTRLKKNSINAGLSLMNPSDHQRGEDNAVFHYTVNGVTNSRERIAVSGEYYNDEYQQ</sequence>
<comment type="caution">
    <text evidence="1">The sequence shown here is derived from an EMBL/GenBank/DDBJ whole genome shotgun (WGS) entry which is preliminary data.</text>
</comment>
<reference evidence="1 2" key="1">
    <citation type="journal article" date="2016" name="Genome Biol. Evol.">
        <title>Gene Family Evolution Reflects Adaptation to Soil Environmental Stressors in the Genome of the Collembolan Orchesella cincta.</title>
        <authorList>
            <person name="Faddeeva-Vakhrusheva A."/>
            <person name="Derks M.F."/>
            <person name="Anvar S.Y."/>
            <person name="Agamennone V."/>
            <person name="Suring W."/>
            <person name="Smit S."/>
            <person name="van Straalen N.M."/>
            <person name="Roelofs D."/>
        </authorList>
    </citation>
    <scope>NUCLEOTIDE SEQUENCE [LARGE SCALE GENOMIC DNA]</scope>
    <source>
        <tissue evidence="1">Mixed pool</tissue>
    </source>
</reference>
<evidence type="ECO:0000313" key="2">
    <source>
        <dbReference type="Proteomes" id="UP000094527"/>
    </source>
</evidence>
<name>A0A1D2ML70_ORCCI</name>
<dbReference type="Proteomes" id="UP000094527">
    <property type="component" value="Unassembled WGS sequence"/>
</dbReference>
<proteinExistence type="predicted"/>